<dbReference type="InterPro" id="IPR003488">
    <property type="entry name" value="DprA"/>
</dbReference>
<protein>
    <submittedName>
        <fullName evidence="4">DNA-processing protein DprA</fullName>
    </submittedName>
</protein>
<dbReference type="NCBIfam" id="TIGR00732">
    <property type="entry name" value="dprA"/>
    <property type="match status" value="1"/>
</dbReference>
<dbReference type="Proteomes" id="UP001165492">
    <property type="component" value="Unassembled WGS sequence"/>
</dbReference>
<comment type="similarity">
    <text evidence="1">Belongs to the DprA/Smf family.</text>
</comment>
<dbReference type="Gene3D" id="3.40.50.450">
    <property type="match status" value="1"/>
</dbReference>
<comment type="caution">
    <text evidence="4">The sequence shown here is derived from an EMBL/GenBank/DDBJ whole genome shotgun (WGS) entry which is preliminary data.</text>
</comment>
<evidence type="ECO:0000313" key="4">
    <source>
        <dbReference type="EMBL" id="MCC5464935.1"/>
    </source>
</evidence>
<evidence type="ECO:0000256" key="1">
    <source>
        <dbReference type="ARBA" id="ARBA00006525"/>
    </source>
</evidence>
<dbReference type="EMBL" id="JAJHJB010000006">
    <property type="protein sequence ID" value="MCC5464935.1"/>
    <property type="molecule type" value="Genomic_DNA"/>
</dbReference>
<dbReference type="Gene3D" id="1.10.10.10">
    <property type="entry name" value="Winged helix-like DNA-binding domain superfamily/Winged helix DNA-binding domain"/>
    <property type="match status" value="1"/>
</dbReference>
<dbReference type="InterPro" id="IPR036390">
    <property type="entry name" value="WH_DNA-bd_sf"/>
</dbReference>
<name>A0ABS8HPF7_9FIRM</name>
<keyword evidence="5" id="KW-1185">Reference proteome</keyword>
<sequence>MEKIYLAALQMVAGIGNVRLKGLVSFFGSAQQAWLANKRDLFLCGHLDETIYNKLLIHREKIDIYTLACDWERKGIRICSHNDSEYPKLLLNTYNAPQVLFYRGALPITDHLIAIVGARKATSYGKNVAQLLASELNEAGVWVVSGAARGIDTAAHQGALLKDGYTIAVLGCGVDINYPPENGKLINQIAESGAVVSEYAPGTMAHPGHFPARNRIINGLSRGVVVVEAAERSGALITADFALEEGRDVFAVPGSIFSPSSKGTHRLVKQGAKLIDSAVDILEEYDIVVKEKETQRIDLTSEEAMVYDILTYENSLGIEDIVMKTKLSTAVITYILLQFELRGLVTENSGKRYLRCAKEGVK</sequence>
<reference evidence="4" key="1">
    <citation type="submission" date="2021-11" db="EMBL/GenBank/DDBJ databases">
        <title>Description of a new species Pelosinus isolated from the bottom sediments of Lake Baikal.</title>
        <authorList>
            <person name="Zakharyuk A."/>
        </authorList>
    </citation>
    <scope>NUCLEOTIDE SEQUENCE</scope>
    <source>
        <strain evidence="4">Bkl1</strain>
    </source>
</reference>
<dbReference type="RefSeq" id="WP_229534349.1">
    <property type="nucleotide sequence ID" value="NZ_JAJHJB010000006.1"/>
</dbReference>
<dbReference type="PANTHER" id="PTHR43022:SF1">
    <property type="entry name" value="PROTEIN SMF"/>
    <property type="match status" value="1"/>
</dbReference>
<feature type="domain" description="Smf/DprA SLOG" evidence="2">
    <location>
        <begin position="78"/>
        <end position="285"/>
    </location>
</feature>
<dbReference type="PANTHER" id="PTHR43022">
    <property type="entry name" value="PROTEIN SMF"/>
    <property type="match status" value="1"/>
</dbReference>
<evidence type="ECO:0000313" key="5">
    <source>
        <dbReference type="Proteomes" id="UP001165492"/>
    </source>
</evidence>
<dbReference type="Pfam" id="PF17782">
    <property type="entry name" value="WHD_DprA"/>
    <property type="match status" value="1"/>
</dbReference>
<dbReference type="SUPFAM" id="SSF46785">
    <property type="entry name" value="Winged helix' DNA-binding domain"/>
    <property type="match status" value="1"/>
</dbReference>
<proteinExistence type="inferred from homology"/>
<accession>A0ABS8HPF7</accession>
<evidence type="ECO:0000259" key="2">
    <source>
        <dbReference type="Pfam" id="PF02481"/>
    </source>
</evidence>
<dbReference type="InterPro" id="IPR036388">
    <property type="entry name" value="WH-like_DNA-bd_sf"/>
</dbReference>
<dbReference type="Pfam" id="PF02481">
    <property type="entry name" value="DNA_processg_A"/>
    <property type="match status" value="1"/>
</dbReference>
<dbReference type="InterPro" id="IPR057666">
    <property type="entry name" value="DrpA_SLOG"/>
</dbReference>
<organism evidence="4 5">
    <name type="scientific">Pelosinus baikalensis</name>
    <dbReference type="NCBI Taxonomy" id="2892015"/>
    <lineage>
        <taxon>Bacteria</taxon>
        <taxon>Bacillati</taxon>
        <taxon>Bacillota</taxon>
        <taxon>Negativicutes</taxon>
        <taxon>Selenomonadales</taxon>
        <taxon>Sporomusaceae</taxon>
        <taxon>Pelosinus</taxon>
    </lineage>
</organism>
<dbReference type="InterPro" id="IPR041614">
    <property type="entry name" value="DprA_WH"/>
</dbReference>
<gene>
    <name evidence="4" type="primary">dprA</name>
    <name evidence="4" type="ORF">LMF89_06130</name>
</gene>
<dbReference type="SUPFAM" id="SSF102405">
    <property type="entry name" value="MCP/YpsA-like"/>
    <property type="match status" value="1"/>
</dbReference>
<evidence type="ECO:0000259" key="3">
    <source>
        <dbReference type="Pfam" id="PF17782"/>
    </source>
</evidence>
<feature type="domain" description="DprA winged helix" evidence="3">
    <location>
        <begin position="292"/>
        <end position="350"/>
    </location>
</feature>